<dbReference type="OrthoDB" id="7173315at2"/>
<gene>
    <name evidence="3" type="primary">parE1</name>
    <name evidence="3" type="ORF">ROA7745_02719</name>
</gene>
<organism evidence="3 4">
    <name type="scientific">Roseovarius aestuarii</name>
    <dbReference type="NCBI Taxonomy" id="475083"/>
    <lineage>
        <taxon>Bacteria</taxon>
        <taxon>Pseudomonadati</taxon>
        <taxon>Pseudomonadota</taxon>
        <taxon>Alphaproteobacteria</taxon>
        <taxon>Rhodobacterales</taxon>
        <taxon>Roseobacteraceae</taxon>
        <taxon>Roseovarius</taxon>
    </lineage>
</organism>
<sequence>MKRLRLSREALNDLDEIWDYTAETWGPDQANRYLEDLRSVIEELPEGKTVSQGAEDTLPGARKVFRGRHVVFFRDSIETIDVIRVLHQQMDAGRWV</sequence>
<dbReference type="PIRSF" id="PIRSF029218">
    <property type="entry name" value="ParE"/>
    <property type="match status" value="1"/>
</dbReference>
<dbReference type="Proteomes" id="UP000193224">
    <property type="component" value="Unassembled WGS sequence"/>
</dbReference>
<reference evidence="3 4" key="1">
    <citation type="submission" date="2017-03" db="EMBL/GenBank/DDBJ databases">
        <authorList>
            <person name="Afonso C.L."/>
            <person name="Miller P.J."/>
            <person name="Scott M.A."/>
            <person name="Spackman E."/>
            <person name="Goraichik I."/>
            <person name="Dimitrov K.M."/>
            <person name="Suarez D.L."/>
            <person name="Swayne D.E."/>
        </authorList>
    </citation>
    <scope>NUCLEOTIDE SEQUENCE [LARGE SCALE GENOMIC DNA]</scope>
    <source>
        <strain evidence="3 4">CECT 7745</strain>
    </source>
</reference>
<dbReference type="Gene3D" id="3.30.2310.20">
    <property type="entry name" value="RelE-like"/>
    <property type="match status" value="1"/>
</dbReference>
<dbReference type="Pfam" id="PF05016">
    <property type="entry name" value="ParE_toxin"/>
    <property type="match status" value="1"/>
</dbReference>
<proteinExistence type="inferred from homology"/>
<dbReference type="InterPro" id="IPR035093">
    <property type="entry name" value="RelE/ParE_toxin_dom_sf"/>
</dbReference>
<evidence type="ECO:0000313" key="4">
    <source>
        <dbReference type="Proteomes" id="UP000193224"/>
    </source>
</evidence>
<comment type="similarity">
    <text evidence="2">Belongs to the RelE toxin family.</text>
</comment>
<dbReference type="AlphaFoldDB" id="A0A1X7BT98"/>
<dbReference type="InterPro" id="IPR028344">
    <property type="entry name" value="ParE1/4"/>
</dbReference>
<evidence type="ECO:0000313" key="3">
    <source>
        <dbReference type="EMBL" id="SMC12886.1"/>
    </source>
</evidence>
<dbReference type="RefSeq" id="WP_085800838.1">
    <property type="nucleotide sequence ID" value="NZ_FWXB01000010.1"/>
</dbReference>
<name>A0A1X7BT98_9RHOB</name>
<evidence type="ECO:0000256" key="1">
    <source>
        <dbReference type="ARBA" id="ARBA00022649"/>
    </source>
</evidence>
<dbReference type="EMBL" id="FWXB01000010">
    <property type="protein sequence ID" value="SMC12886.1"/>
    <property type="molecule type" value="Genomic_DNA"/>
</dbReference>
<evidence type="ECO:0000256" key="2">
    <source>
        <dbReference type="PIRNR" id="PIRNR029218"/>
    </source>
</evidence>
<accession>A0A1X7BT98</accession>
<keyword evidence="1" id="KW-1277">Toxin-antitoxin system</keyword>
<protein>
    <recommendedName>
        <fullName evidence="2">Toxin</fullName>
    </recommendedName>
</protein>
<dbReference type="InterPro" id="IPR007712">
    <property type="entry name" value="RelE/ParE_toxin"/>
</dbReference>
<keyword evidence="4" id="KW-1185">Reference proteome</keyword>